<dbReference type="PROSITE" id="PS50138">
    <property type="entry name" value="BRCA2_REPEAT"/>
    <property type="match status" value="4"/>
</dbReference>
<dbReference type="Proteomes" id="UP000292052">
    <property type="component" value="Unassembled WGS sequence"/>
</dbReference>
<gene>
    <name evidence="10" type="ORF">BDFB_005076</name>
</gene>
<feature type="region of interest" description="Disordered" evidence="7">
    <location>
        <begin position="115"/>
        <end position="137"/>
    </location>
</feature>
<evidence type="ECO:0000259" key="8">
    <source>
        <dbReference type="Pfam" id="PF09103"/>
    </source>
</evidence>
<keyword evidence="2" id="KW-0227">DNA damage</keyword>
<dbReference type="CDD" id="cd04493">
    <property type="entry name" value="BRCA2DBD_OB1"/>
    <property type="match status" value="1"/>
</dbReference>
<dbReference type="EMBL" id="QDEB01054431">
    <property type="protein sequence ID" value="RZC37249.1"/>
    <property type="molecule type" value="Genomic_DNA"/>
</dbReference>
<feature type="domain" description="BRCA2 OB1" evidence="8">
    <location>
        <begin position="771"/>
        <end position="884"/>
    </location>
</feature>
<evidence type="ECO:0000256" key="3">
    <source>
        <dbReference type="ARBA" id="ARBA00023125"/>
    </source>
</evidence>
<feature type="coiled-coil region" evidence="6">
    <location>
        <begin position="636"/>
        <end position="663"/>
    </location>
</feature>
<evidence type="ECO:0000256" key="7">
    <source>
        <dbReference type="SAM" id="MobiDB-lite"/>
    </source>
</evidence>
<dbReference type="Pfam" id="PF09169">
    <property type="entry name" value="BRCA-2_helical"/>
    <property type="match status" value="1"/>
</dbReference>
<feature type="region of interest" description="Disordered" evidence="7">
    <location>
        <begin position="495"/>
        <end position="528"/>
    </location>
</feature>
<dbReference type="Pfam" id="PF09103">
    <property type="entry name" value="BRCA-2_OB1"/>
    <property type="match status" value="1"/>
</dbReference>
<dbReference type="Gene3D" id="2.40.50.140">
    <property type="entry name" value="Nucleic acid-binding proteins"/>
    <property type="match status" value="2"/>
</dbReference>
<keyword evidence="3" id="KW-0238">DNA-binding</keyword>
<dbReference type="InterPro" id="IPR015525">
    <property type="entry name" value="BRCA2"/>
</dbReference>
<proteinExistence type="predicted"/>
<evidence type="ECO:0000256" key="2">
    <source>
        <dbReference type="ARBA" id="ARBA00022763"/>
    </source>
</evidence>
<dbReference type="PANTHER" id="PTHR11289:SF0">
    <property type="entry name" value="BREAST CANCER TYPE 2 SUSCEPTIBILITY PROTEIN"/>
    <property type="match status" value="1"/>
</dbReference>
<reference evidence="10 11" key="1">
    <citation type="submission" date="2017-03" db="EMBL/GenBank/DDBJ databases">
        <title>Genome of the blue death feigning beetle - Asbolus verrucosus.</title>
        <authorList>
            <person name="Rider S.D."/>
        </authorList>
    </citation>
    <scope>NUCLEOTIDE SEQUENCE [LARGE SCALE GENOMIC DNA]</scope>
    <source>
        <strain evidence="10">Butters</strain>
        <tissue evidence="10">Head and leg muscle</tissue>
    </source>
</reference>
<feature type="compositionally biased region" description="Polar residues" evidence="7">
    <location>
        <begin position="495"/>
        <end position="507"/>
    </location>
</feature>
<evidence type="ECO:0000256" key="4">
    <source>
        <dbReference type="ARBA" id="ARBA00023172"/>
    </source>
</evidence>
<dbReference type="OrthoDB" id="21095at2759"/>
<dbReference type="Pfam" id="PF00634">
    <property type="entry name" value="BRCA2"/>
    <property type="match status" value="3"/>
</dbReference>
<protein>
    <submittedName>
        <fullName evidence="10">Breast cancer type 2 susceptibility protein-like</fullName>
    </submittedName>
</protein>
<name>A0A482VXK3_ASBVE</name>
<keyword evidence="1" id="KW-0677">Repeat</keyword>
<dbReference type="GO" id="GO:0006355">
    <property type="term" value="P:regulation of DNA-templated transcription"/>
    <property type="evidence" value="ECO:0007669"/>
    <property type="project" value="TreeGrafter"/>
</dbReference>
<dbReference type="SUPFAM" id="SSF50249">
    <property type="entry name" value="Nucleic acid-binding proteins"/>
    <property type="match status" value="2"/>
</dbReference>
<evidence type="ECO:0000259" key="9">
    <source>
        <dbReference type="Pfam" id="PF09169"/>
    </source>
</evidence>
<keyword evidence="4" id="KW-0233">DNA recombination</keyword>
<dbReference type="SUPFAM" id="SSF81872">
    <property type="entry name" value="BRCA2 helical domain"/>
    <property type="match status" value="1"/>
</dbReference>
<comment type="caution">
    <text evidence="10">The sequence shown here is derived from an EMBL/GenBank/DDBJ whole genome shotgun (WGS) entry which is preliminary data.</text>
</comment>
<dbReference type="AlphaFoldDB" id="A0A482VXK3"/>
<keyword evidence="11" id="KW-1185">Reference proteome</keyword>
<dbReference type="GO" id="GO:0003677">
    <property type="term" value="F:DNA binding"/>
    <property type="evidence" value="ECO:0007669"/>
    <property type="project" value="UniProtKB-KW"/>
</dbReference>
<evidence type="ECO:0000313" key="11">
    <source>
        <dbReference type="Proteomes" id="UP000292052"/>
    </source>
</evidence>
<organism evidence="10 11">
    <name type="scientific">Asbolus verrucosus</name>
    <name type="common">Desert ironclad beetle</name>
    <dbReference type="NCBI Taxonomy" id="1661398"/>
    <lineage>
        <taxon>Eukaryota</taxon>
        <taxon>Metazoa</taxon>
        <taxon>Ecdysozoa</taxon>
        <taxon>Arthropoda</taxon>
        <taxon>Hexapoda</taxon>
        <taxon>Insecta</taxon>
        <taxon>Pterygota</taxon>
        <taxon>Neoptera</taxon>
        <taxon>Endopterygota</taxon>
        <taxon>Coleoptera</taxon>
        <taxon>Polyphaga</taxon>
        <taxon>Cucujiformia</taxon>
        <taxon>Tenebrionidae</taxon>
        <taxon>Pimeliinae</taxon>
        <taxon>Asbolus</taxon>
    </lineage>
</organism>
<dbReference type="InterPro" id="IPR015252">
    <property type="entry name" value="BRCA2_hlx"/>
</dbReference>
<sequence length="1022" mass="116251">MENQEKTEKYNNEEIDFYDEPLSPVLFSNKVSREYSLRKNVQKKSRVNLEDRFSTEDMQNENKSKKEQLDTLIDETLTPSQKQNVLESIEVFEKIEEEQHKTHKVLPHQQINEDFDFKKPVSPSPHVKKMKTGNRPKSFEYQGFQTATGKNIHLSNAMIEKSKSLFNDILNPLNVNLDKSRSNKYSFLSKTKSKTCNSERFKTKENVNIEGITVIKSDSVASHSDFNKQKVASISSSGGFVKASGGRIQISESALKAAKTIFAQEFDGDSKFSSNAFSGINLESTDKEMGVLCSQETDTLFANFTVIEDKLCKKVLDQIDNISKNNATDEGFKGFNENVVNDSHRKVKEIKKIVNREISIFQCYKRPPQEFYNLPNQKRFKSQHAPTNTVPCGNFKGFASASGNAIKISKTSLKRAEEIFKEIDVNTISNSLGDFNNSSTSNSSHKIISTVSDESSQPKMGFQTALGNSFKLSEDALNKAKQLFQNISNDFPLDGNSSSSKNIVKENTSLDKGPYTSERSVSTISSAKKSNRKKRLGVSLCRPIDISNHKIEKAKLLFENEKSLDYSPIKVNQTSVYNSTPLKHAISNIDLDPDITPIKCVNDSAILNHTSGYTEIVADGRIVMQDCTKGNIDTWSENLELERKKLEAQLKIIKERQEALNFQKCLFRRNCQDHQRQGVSSINTLDGACVIPNTKDLIGVPEIEMAFKVMPGVEPKLIPTGWIRNHFKWIVWKLASYERFTTNLKGCLTVENVIQQLKYRYDREIDRAERPTLRKIFEKDDVPQKRMVLCVSDIFNVYFLKINSKFELELTDGWYSIRTIIDEPLCSQVLKNTIAIGTKLVMCGAELLNCDGCHPLEATDMVRLKIGCNSTRRAVWYAKLGYQKCVEPFPLKLQSLFPAGGSVGCIKIYIARVYPIKYMEKKNKLTESLQEVLSPSQKNDIRNYQERLSCIQQQELNIRIQDNITKLQFTQRDVTPVQQLLVIDVLDAQEKACIFQIWKPSETHLELLKETAVFYVYNVLPK</sequence>
<keyword evidence="6" id="KW-0175">Coiled coil</keyword>
<accession>A0A482VXK3</accession>
<dbReference type="InterPro" id="IPR015187">
    <property type="entry name" value="BRCA2_OB_1"/>
</dbReference>
<dbReference type="InterPro" id="IPR012340">
    <property type="entry name" value="NA-bd_OB-fold"/>
</dbReference>
<evidence type="ECO:0000256" key="1">
    <source>
        <dbReference type="ARBA" id="ARBA00022737"/>
    </source>
</evidence>
<dbReference type="PANTHER" id="PTHR11289">
    <property type="entry name" value="BREAST CANCER TYPE 2 SUSCEPTIBILITY PROTEIN BRCA2"/>
    <property type="match status" value="1"/>
</dbReference>
<dbReference type="STRING" id="1661398.A0A482VXK3"/>
<dbReference type="InterPro" id="IPR002093">
    <property type="entry name" value="BRCA2_repeat"/>
</dbReference>
<evidence type="ECO:0000256" key="5">
    <source>
        <dbReference type="ARBA" id="ARBA00023204"/>
    </source>
</evidence>
<evidence type="ECO:0000256" key="6">
    <source>
        <dbReference type="SAM" id="Coils"/>
    </source>
</evidence>
<feature type="domain" description="Breast cancer type 2 susceptibility protein helical" evidence="9">
    <location>
        <begin position="669"/>
        <end position="767"/>
    </location>
</feature>
<evidence type="ECO:0000313" key="10">
    <source>
        <dbReference type="EMBL" id="RZC37249.1"/>
    </source>
</evidence>
<keyword evidence="5" id="KW-0234">DNA repair</keyword>
<dbReference type="GO" id="GO:0000724">
    <property type="term" value="P:double-strand break repair via homologous recombination"/>
    <property type="evidence" value="ECO:0007669"/>
    <property type="project" value="InterPro"/>
</dbReference>
<dbReference type="InterPro" id="IPR036315">
    <property type="entry name" value="BRCA2_hlx_sf"/>
</dbReference>
<feature type="compositionally biased region" description="Polar residues" evidence="7">
    <location>
        <begin position="517"/>
        <end position="528"/>
    </location>
</feature>